<comment type="similarity">
    <text evidence="7">Belongs to the binding-protein-dependent transport system permease family.</text>
</comment>
<organism evidence="9 10">
    <name type="scientific">Diplocloster modestus</name>
    <dbReference type="NCBI Taxonomy" id="2850322"/>
    <lineage>
        <taxon>Bacteria</taxon>
        <taxon>Bacillati</taxon>
        <taxon>Bacillota</taxon>
        <taxon>Clostridia</taxon>
        <taxon>Lachnospirales</taxon>
        <taxon>Lachnospiraceae</taxon>
        <taxon>Diplocloster</taxon>
    </lineage>
</organism>
<feature type="domain" description="ABC transmembrane type-1" evidence="8">
    <location>
        <begin position="73"/>
        <end position="264"/>
    </location>
</feature>
<proteinExistence type="inferred from homology"/>
<sequence>MVRSRRKRIQMNTVVHAVLIFFALAQVGPILLVFLNSFKSHREIVINPFSMPALFSWENYITAWKYGKFAVGFKNSLILTGCTILIVLFCATLAAYALSGERMKRTAPVIIYFMLAMTVPIQMFLFPLYSLFSKLGLLSNLYALSVIMAARQMPLSVFLMRTFFLKVPRDLEEAAKLDGAGTWAIIWKVMVPIISPAMITVSVLVGLSTWNEYMLSSTFLQGEGSFTAVLGFLSLNGLESSNMGIMMAGASILIVPILIFFLLVQKYFIDGLVNGAVKG</sequence>
<comment type="subcellular location">
    <subcellularLocation>
        <location evidence="1 7">Cell membrane</location>
        <topology evidence="1 7">Multi-pass membrane protein</topology>
    </subcellularLocation>
</comment>
<keyword evidence="2 7" id="KW-0813">Transport</keyword>
<evidence type="ECO:0000256" key="6">
    <source>
        <dbReference type="ARBA" id="ARBA00023136"/>
    </source>
</evidence>
<keyword evidence="10" id="KW-1185">Reference proteome</keyword>
<evidence type="ECO:0000256" key="2">
    <source>
        <dbReference type="ARBA" id="ARBA00022448"/>
    </source>
</evidence>
<reference evidence="9 10" key="1">
    <citation type="submission" date="2021-06" db="EMBL/GenBank/DDBJ databases">
        <title>Description of novel taxa of the family Lachnospiraceae.</title>
        <authorList>
            <person name="Chaplin A.V."/>
            <person name="Sokolova S.R."/>
            <person name="Pikina A.P."/>
            <person name="Korzhanova M."/>
            <person name="Belova V."/>
            <person name="Korostin D."/>
            <person name="Efimov B.A."/>
        </authorList>
    </citation>
    <scope>NUCLEOTIDE SEQUENCE [LARGE SCALE GENOMIC DNA]</scope>
    <source>
        <strain evidence="9 10">ASD4241</strain>
    </source>
</reference>
<dbReference type="RefSeq" id="WP_158355117.1">
    <property type="nucleotide sequence ID" value="NZ_JAHQCX010000008.1"/>
</dbReference>
<feature type="transmembrane region" description="Helical" evidence="7">
    <location>
        <begin position="110"/>
        <end position="129"/>
    </location>
</feature>
<evidence type="ECO:0000256" key="4">
    <source>
        <dbReference type="ARBA" id="ARBA00022692"/>
    </source>
</evidence>
<dbReference type="InterPro" id="IPR000515">
    <property type="entry name" value="MetI-like"/>
</dbReference>
<dbReference type="PANTHER" id="PTHR43744:SF8">
    <property type="entry name" value="SN-GLYCEROL-3-PHOSPHATE TRANSPORT SYSTEM PERMEASE PROTEIN UGPE"/>
    <property type="match status" value="1"/>
</dbReference>
<evidence type="ECO:0000313" key="10">
    <source>
        <dbReference type="Proteomes" id="UP001314681"/>
    </source>
</evidence>
<dbReference type="Gene3D" id="1.10.3720.10">
    <property type="entry name" value="MetI-like"/>
    <property type="match status" value="1"/>
</dbReference>
<keyword evidence="4 7" id="KW-0812">Transmembrane</keyword>
<dbReference type="CDD" id="cd06261">
    <property type="entry name" value="TM_PBP2"/>
    <property type="match status" value="1"/>
</dbReference>
<dbReference type="SUPFAM" id="SSF161098">
    <property type="entry name" value="MetI-like"/>
    <property type="match status" value="1"/>
</dbReference>
<evidence type="ECO:0000256" key="7">
    <source>
        <dbReference type="RuleBase" id="RU363032"/>
    </source>
</evidence>
<dbReference type="InterPro" id="IPR035906">
    <property type="entry name" value="MetI-like_sf"/>
</dbReference>
<evidence type="ECO:0000259" key="8">
    <source>
        <dbReference type="PROSITE" id="PS50928"/>
    </source>
</evidence>
<feature type="transmembrane region" description="Helical" evidence="7">
    <location>
        <begin position="12"/>
        <end position="35"/>
    </location>
</feature>
<gene>
    <name evidence="9" type="ORF">KTH90_13490</name>
</gene>
<protein>
    <submittedName>
        <fullName evidence="9">Carbohydrate ABC transporter permease</fullName>
    </submittedName>
</protein>
<feature type="transmembrane region" description="Helical" evidence="7">
    <location>
        <begin position="245"/>
        <end position="264"/>
    </location>
</feature>
<evidence type="ECO:0000256" key="5">
    <source>
        <dbReference type="ARBA" id="ARBA00022989"/>
    </source>
</evidence>
<keyword evidence="5 7" id="KW-1133">Transmembrane helix</keyword>
<dbReference type="PANTHER" id="PTHR43744">
    <property type="entry name" value="ABC TRANSPORTER PERMEASE PROTEIN MG189-RELATED-RELATED"/>
    <property type="match status" value="1"/>
</dbReference>
<accession>A0ABS6K979</accession>
<evidence type="ECO:0000256" key="1">
    <source>
        <dbReference type="ARBA" id="ARBA00004651"/>
    </source>
</evidence>
<feature type="transmembrane region" description="Helical" evidence="7">
    <location>
        <begin position="185"/>
        <end position="207"/>
    </location>
</feature>
<evidence type="ECO:0000256" key="3">
    <source>
        <dbReference type="ARBA" id="ARBA00022475"/>
    </source>
</evidence>
<dbReference type="Proteomes" id="UP001314681">
    <property type="component" value="Unassembled WGS sequence"/>
</dbReference>
<dbReference type="PROSITE" id="PS50928">
    <property type="entry name" value="ABC_TM1"/>
    <property type="match status" value="1"/>
</dbReference>
<feature type="transmembrane region" description="Helical" evidence="7">
    <location>
        <begin position="141"/>
        <end position="164"/>
    </location>
</feature>
<keyword evidence="6 7" id="KW-0472">Membrane</keyword>
<keyword evidence="3" id="KW-1003">Cell membrane</keyword>
<dbReference type="EMBL" id="JAHQCX010000008">
    <property type="protein sequence ID" value="MBU9727031.1"/>
    <property type="molecule type" value="Genomic_DNA"/>
</dbReference>
<comment type="caution">
    <text evidence="9">The sequence shown here is derived from an EMBL/GenBank/DDBJ whole genome shotgun (WGS) entry which is preliminary data.</text>
</comment>
<feature type="transmembrane region" description="Helical" evidence="7">
    <location>
        <begin position="77"/>
        <end position="98"/>
    </location>
</feature>
<evidence type="ECO:0000313" key="9">
    <source>
        <dbReference type="EMBL" id="MBU9727031.1"/>
    </source>
</evidence>
<dbReference type="Pfam" id="PF00528">
    <property type="entry name" value="BPD_transp_1"/>
    <property type="match status" value="1"/>
</dbReference>
<name>A0ABS6K979_9FIRM</name>